<dbReference type="PANTHER" id="PTHR43792:SF1">
    <property type="entry name" value="N-ACETYLTRANSFERASE DOMAIN-CONTAINING PROTEIN"/>
    <property type="match status" value="1"/>
</dbReference>
<dbReference type="InterPro" id="IPR000182">
    <property type="entry name" value="GNAT_dom"/>
</dbReference>
<evidence type="ECO:0000313" key="4">
    <source>
        <dbReference type="EMBL" id="SMC35097.1"/>
    </source>
</evidence>
<dbReference type="InterPro" id="IPR015797">
    <property type="entry name" value="NUDIX_hydrolase-like_dom_sf"/>
</dbReference>
<dbReference type="Proteomes" id="UP000192634">
    <property type="component" value="Unassembled WGS sequence"/>
</dbReference>
<dbReference type="PROSITE" id="PS51186">
    <property type="entry name" value="GNAT"/>
    <property type="match status" value="1"/>
</dbReference>
<dbReference type="InterPro" id="IPR000086">
    <property type="entry name" value="NUDIX_hydrolase_dom"/>
</dbReference>
<proteinExistence type="predicted"/>
<dbReference type="OrthoDB" id="9132139at2"/>
<dbReference type="InterPro" id="IPR051531">
    <property type="entry name" value="N-acetyltransferase"/>
</dbReference>
<dbReference type="EMBL" id="FWXN01000002">
    <property type="protein sequence ID" value="SMC35097.1"/>
    <property type="molecule type" value="Genomic_DNA"/>
</dbReference>
<sequence length="321" mass="35171">MTSAPLLPIRTERLVLRPWRDADVDATLAYYADPEVARHLLEPPWTREVAVARVAERVGRAGLDTPRQALALVVEHEGAVVGDVALWATDGTGAKGEVGWVFRPDVAGRGFATEAARALIDHAFDHYGTHRVVAELDARNSASAALCERLGMRLEATHLQDLFSKGEWTDSLVYAVLASERPRDHGDAIVVSAVDLRDADGHVLTVRKRGTTAFMHPGGKPEAGESPAQCALREVEEELGLVLAPEDLELLAVHRTAAANEAGRPLIASVFRHPHLVRESRPRVMPAAEIEEVRWTDPAQPLPDDVAPLLRWLVEREEEQS</sequence>
<feature type="domain" description="N-acetyltransferase" evidence="2">
    <location>
        <begin position="14"/>
        <end position="179"/>
    </location>
</feature>
<dbReference type="GO" id="GO:0016747">
    <property type="term" value="F:acyltransferase activity, transferring groups other than amino-acyl groups"/>
    <property type="evidence" value="ECO:0007669"/>
    <property type="project" value="InterPro"/>
</dbReference>
<gene>
    <name evidence="4" type="ORF">SAMN06296429_10217</name>
</gene>
<dbReference type="AlphaFoldDB" id="A0A1W1YG04"/>
<dbReference type="InterPro" id="IPR016181">
    <property type="entry name" value="Acyl_CoA_acyltransferase"/>
</dbReference>
<evidence type="ECO:0000313" key="5">
    <source>
        <dbReference type="Proteomes" id="UP000192634"/>
    </source>
</evidence>
<reference evidence="4 5" key="1">
    <citation type="submission" date="2017-04" db="EMBL/GenBank/DDBJ databases">
        <authorList>
            <person name="Afonso C.L."/>
            <person name="Miller P.J."/>
            <person name="Scott M.A."/>
            <person name="Spackman E."/>
            <person name="Goraichik I."/>
            <person name="Dimitrov K.M."/>
            <person name="Suarez D.L."/>
            <person name="Swayne D.E."/>
        </authorList>
    </citation>
    <scope>NUCLEOTIDE SEQUENCE [LARGE SCALE GENOMIC DNA]</scope>
    <source>
        <strain evidence="4 5">CGMCC 1.12511</strain>
    </source>
</reference>
<accession>A0A1W1YG04</accession>
<evidence type="ECO:0000259" key="2">
    <source>
        <dbReference type="PROSITE" id="PS51186"/>
    </source>
</evidence>
<dbReference type="InterPro" id="IPR020084">
    <property type="entry name" value="NUDIX_hydrolase_CS"/>
</dbReference>
<evidence type="ECO:0000256" key="1">
    <source>
        <dbReference type="ARBA" id="ARBA00022801"/>
    </source>
</evidence>
<evidence type="ECO:0000259" key="3">
    <source>
        <dbReference type="PROSITE" id="PS51462"/>
    </source>
</evidence>
<keyword evidence="4" id="KW-0808">Transferase</keyword>
<name>A0A1W1YG04_9MICO</name>
<dbReference type="RefSeq" id="WP_159451128.1">
    <property type="nucleotide sequence ID" value="NZ_FWXN01000002.1"/>
</dbReference>
<dbReference type="Gene3D" id="3.40.630.30">
    <property type="match status" value="1"/>
</dbReference>
<organism evidence="4 5">
    <name type="scientific">Janibacter indicus</name>
    <dbReference type="NCBI Taxonomy" id="857417"/>
    <lineage>
        <taxon>Bacteria</taxon>
        <taxon>Bacillati</taxon>
        <taxon>Actinomycetota</taxon>
        <taxon>Actinomycetes</taxon>
        <taxon>Micrococcales</taxon>
        <taxon>Intrasporangiaceae</taxon>
        <taxon>Janibacter</taxon>
    </lineage>
</organism>
<dbReference type="PANTHER" id="PTHR43792">
    <property type="entry name" value="GNAT FAMILY, PUTATIVE (AFU_ORTHOLOGUE AFUA_3G00765)-RELATED-RELATED"/>
    <property type="match status" value="1"/>
</dbReference>
<keyword evidence="1" id="KW-0378">Hydrolase</keyword>
<protein>
    <submittedName>
        <fullName evidence="4">Protein N-acetyltransferase, RimJ/RimL family</fullName>
    </submittedName>
</protein>
<dbReference type="SUPFAM" id="SSF55811">
    <property type="entry name" value="Nudix"/>
    <property type="match status" value="1"/>
</dbReference>
<dbReference type="Gene3D" id="3.90.79.10">
    <property type="entry name" value="Nucleoside Triphosphate Pyrophosphohydrolase"/>
    <property type="match status" value="1"/>
</dbReference>
<dbReference type="SUPFAM" id="SSF55729">
    <property type="entry name" value="Acyl-CoA N-acyltransferases (Nat)"/>
    <property type="match status" value="1"/>
</dbReference>
<dbReference type="Pfam" id="PF13302">
    <property type="entry name" value="Acetyltransf_3"/>
    <property type="match status" value="1"/>
</dbReference>
<dbReference type="CDD" id="cd04690">
    <property type="entry name" value="NUDIX_Hydrolase"/>
    <property type="match status" value="1"/>
</dbReference>
<dbReference type="PROSITE" id="PS00893">
    <property type="entry name" value="NUDIX_BOX"/>
    <property type="match status" value="1"/>
</dbReference>
<dbReference type="GO" id="GO:0016787">
    <property type="term" value="F:hydrolase activity"/>
    <property type="evidence" value="ECO:0007669"/>
    <property type="project" value="UniProtKB-KW"/>
</dbReference>
<dbReference type="PROSITE" id="PS51462">
    <property type="entry name" value="NUDIX"/>
    <property type="match status" value="1"/>
</dbReference>
<dbReference type="Pfam" id="PF00293">
    <property type="entry name" value="NUDIX"/>
    <property type="match status" value="1"/>
</dbReference>
<feature type="domain" description="Nudix hydrolase" evidence="3">
    <location>
        <begin position="186"/>
        <end position="319"/>
    </location>
</feature>